<dbReference type="EMBL" id="MRTF01000002">
    <property type="protein sequence ID" value="OME95054.1"/>
    <property type="molecule type" value="Genomic_DNA"/>
</dbReference>
<sequence length="176" mass="20850">MLVIRSTKNLLRDMKIDKTITTIDIADPFFSWHANLVFVNKRKHIVLINDLSRLSLTLAGIRSTQYKNLENIFKEQLKNYLISENINNSTINEYLNECNEAVYTTTNNRSVLGTLNDIVLIMQEVGKEFDNYYDLNRWNNDRVYKSIDLNNQREYLRPIDLFNKELEKRYIGLFDS</sequence>
<protein>
    <recommendedName>
        <fullName evidence="1">DUF6933 domain-containing protein</fullName>
    </recommendedName>
</protein>
<dbReference type="OrthoDB" id="9801392at2"/>
<gene>
    <name evidence="2" type="ORF">BK123_08165</name>
</gene>
<dbReference type="Pfam" id="PF22016">
    <property type="entry name" value="DUF6933"/>
    <property type="match status" value="1"/>
</dbReference>
<accession>A0A1R1B657</accession>
<name>A0A1R1B657_PAELA</name>
<dbReference type="STRING" id="1401.BK123_08165"/>
<dbReference type="AlphaFoldDB" id="A0A1R1B657"/>
<dbReference type="Proteomes" id="UP000187074">
    <property type="component" value="Unassembled WGS sequence"/>
</dbReference>
<dbReference type="RefSeq" id="WP_076321873.1">
    <property type="nucleotide sequence ID" value="NZ_JBCNGN010000014.1"/>
</dbReference>
<proteinExistence type="predicted"/>
<comment type="caution">
    <text evidence="2">The sequence shown here is derived from an EMBL/GenBank/DDBJ whole genome shotgun (WGS) entry which is preliminary data.</text>
</comment>
<reference evidence="2 3" key="1">
    <citation type="submission" date="2016-11" db="EMBL/GenBank/DDBJ databases">
        <title>Paenibacillus species isolates.</title>
        <authorList>
            <person name="Beno S.M."/>
        </authorList>
    </citation>
    <scope>NUCLEOTIDE SEQUENCE [LARGE SCALE GENOMIC DNA]</scope>
    <source>
        <strain evidence="2 3">FSL F4-0100</strain>
    </source>
</reference>
<dbReference type="InterPro" id="IPR053864">
    <property type="entry name" value="DUF6933"/>
</dbReference>
<organism evidence="2 3">
    <name type="scientific">Paenibacillus lautus</name>
    <name type="common">Bacillus lautus</name>
    <dbReference type="NCBI Taxonomy" id="1401"/>
    <lineage>
        <taxon>Bacteria</taxon>
        <taxon>Bacillati</taxon>
        <taxon>Bacillota</taxon>
        <taxon>Bacilli</taxon>
        <taxon>Bacillales</taxon>
        <taxon>Paenibacillaceae</taxon>
        <taxon>Paenibacillus</taxon>
    </lineage>
</organism>
<feature type="domain" description="DUF6933" evidence="1">
    <location>
        <begin position="3"/>
        <end position="160"/>
    </location>
</feature>
<evidence type="ECO:0000313" key="2">
    <source>
        <dbReference type="EMBL" id="OME95054.1"/>
    </source>
</evidence>
<evidence type="ECO:0000313" key="3">
    <source>
        <dbReference type="Proteomes" id="UP000187074"/>
    </source>
</evidence>
<evidence type="ECO:0000259" key="1">
    <source>
        <dbReference type="Pfam" id="PF22016"/>
    </source>
</evidence>